<accession>A0A756LA21</accession>
<dbReference type="Pfam" id="PF08980">
    <property type="entry name" value="DUF1883"/>
    <property type="match status" value="1"/>
</dbReference>
<dbReference type="InterPro" id="IPR015073">
    <property type="entry name" value="DUF1883"/>
</dbReference>
<proteinExistence type="predicted"/>
<reference evidence="2" key="2">
    <citation type="submission" date="2020-02" db="EMBL/GenBank/DDBJ databases">
        <authorList>
            <consortium name="NCBI Pathogen Detection Project"/>
        </authorList>
    </citation>
    <scope>NUCLEOTIDE SEQUENCE</scope>
    <source>
        <strain evidence="2">MA.CK_00/00002125</strain>
    </source>
</reference>
<name>A0A756LA21_SALER</name>
<evidence type="ECO:0000259" key="1">
    <source>
        <dbReference type="Pfam" id="PF08980"/>
    </source>
</evidence>
<sequence length="87" mass="9980">MSYIHSREWIESGKIVSVQCSHQINVMVMNDTNYNKYRYGQDCQVYGGFYTHFPANIAIPHSGYWNIVLALPPGHRANIRHSINIVG</sequence>
<reference evidence="2" key="1">
    <citation type="journal article" date="2018" name="Genome Biol.">
        <title>SKESA: strategic k-mer extension for scrupulous assemblies.</title>
        <authorList>
            <person name="Souvorov A."/>
            <person name="Agarwala R."/>
            <person name="Lipman D.J."/>
        </authorList>
    </citation>
    <scope>NUCLEOTIDE SEQUENCE</scope>
    <source>
        <strain evidence="2">MA.CK_00/00002125</strain>
    </source>
</reference>
<dbReference type="EMBL" id="DAAWYJ010000037">
    <property type="protein sequence ID" value="HAG0017660.1"/>
    <property type="molecule type" value="Genomic_DNA"/>
</dbReference>
<dbReference type="SUPFAM" id="SSF141099">
    <property type="entry name" value="Atu1913-like"/>
    <property type="match status" value="1"/>
</dbReference>
<feature type="domain" description="DUF1883" evidence="1">
    <location>
        <begin position="1"/>
        <end position="84"/>
    </location>
</feature>
<evidence type="ECO:0000313" key="2">
    <source>
        <dbReference type="EMBL" id="HAG0017660.1"/>
    </source>
</evidence>
<dbReference type="Gene3D" id="4.10.1210.10">
    <property type="entry name" value="Atu1913-like"/>
    <property type="match status" value="1"/>
</dbReference>
<dbReference type="AlphaFoldDB" id="A0A756LA21"/>
<gene>
    <name evidence="2" type="ORF">G8O67_005052</name>
</gene>
<dbReference type="InterPro" id="IPR036488">
    <property type="entry name" value="DUF1883-like_sf"/>
</dbReference>
<protein>
    <submittedName>
        <fullName evidence="2">DUF1883 domain-containing protein</fullName>
    </submittedName>
</protein>
<organism evidence="2">
    <name type="scientific">Salmonella enterica</name>
    <name type="common">Salmonella choleraesuis</name>
    <dbReference type="NCBI Taxonomy" id="28901"/>
    <lineage>
        <taxon>Bacteria</taxon>
        <taxon>Pseudomonadati</taxon>
        <taxon>Pseudomonadota</taxon>
        <taxon>Gammaproteobacteria</taxon>
        <taxon>Enterobacterales</taxon>
        <taxon>Enterobacteriaceae</taxon>
        <taxon>Salmonella</taxon>
    </lineage>
</organism>
<comment type="caution">
    <text evidence="2">The sequence shown here is derived from an EMBL/GenBank/DDBJ whole genome shotgun (WGS) entry which is preliminary data.</text>
</comment>